<feature type="compositionally biased region" description="Basic and acidic residues" evidence="12">
    <location>
        <begin position="1955"/>
        <end position="1965"/>
    </location>
</feature>
<dbReference type="GO" id="GO:0005524">
    <property type="term" value="F:ATP binding"/>
    <property type="evidence" value="ECO:0007669"/>
    <property type="project" value="UniProtKB-UniRule"/>
</dbReference>
<dbReference type="InterPro" id="IPR008271">
    <property type="entry name" value="Ser/Thr_kinase_AS"/>
</dbReference>
<feature type="compositionally biased region" description="Basic and acidic residues" evidence="12">
    <location>
        <begin position="718"/>
        <end position="727"/>
    </location>
</feature>
<comment type="caution">
    <text evidence="14">The sequence shown here is derived from an EMBL/GenBank/DDBJ whole genome shotgun (WGS) entry which is preliminary data.</text>
</comment>
<evidence type="ECO:0000313" key="15">
    <source>
        <dbReference type="Proteomes" id="UP001142055"/>
    </source>
</evidence>
<dbReference type="GO" id="GO:0017148">
    <property type="term" value="P:negative regulation of translation"/>
    <property type="evidence" value="ECO:0007669"/>
    <property type="project" value="UniProtKB-KW"/>
</dbReference>
<dbReference type="InterPro" id="IPR000719">
    <property type="entry name" value="Prot_kinase_dom"/>
</dbReference>
<dbReference type="PANTHER" id="PTHR11042">
    <property type="entry name" value="EUKARYOTIC TRANSLATION INITIATION FACTOR 2-ALPHA KINASE EIF2-ALPHA KINASE -RELATED"/>
    <property type="match status" value="1"/>
</dbReference>
<evidence type="ECO:0000256" key="9">
    <source>
        <dbReference type="ARBA" id="ARBA00048659"/>
    </source>
</evidence>
<accession>A0A9Q0M0X7</accession>
<feature type="domain" description="Protein kinase" evidence="13">
    <location>
        <begin position="344"/>
        <end position="671"/>
    </location>
</feature>
<keyword evidence="4 11" id="KW-0547">Nucleotide-binding</keyword>
<dbReference type="GO" id="GO:0005634">
    <property type="term" value="C:nucleus"/>
    <property type="evidence" value="ECO:0007669"/>
    <property type="project" value="TreeGrafter"/>
</dbReference>
<keyword evidence="2" id="KW-0723">Serine/threonine-protein kinase</keyword>
<keyword evidence="3" id="KW-0808">Transferase</keyword>
<feature type="domain" description="Protein kinase" evidence="13">
    <location>
        <begin position="737"/>
        <end position="1171"/>
    </location>
</feature>
<evidence type="ECO:0000313" key="14">
    <source>
        <dbReference type="EMBL" id="KAJ6215525.1"/>
    </source>
</evidence>
<comment type="catalytic activity">
    <reaction evidence="9">
        <text>L-threonyl-[protein] + ATP = O-phospho-L-threonyl-[protein] + ADP + H(+)</text>
        <dbReference type="Rhea" id="RHEA:46608"/>
        <dbReference type="Rhea" id="RHEA-COMP:11060"/>
        <dbReference type="Rhea" id="RHEA-COMP:11605"/>
        <dbReference type="ChEBI" id="CHEBI:15378"/>
        <dbReference type="ChEBI" id="CHEBI:30013"/>
        <dbReference type="ChEBI" id="CHEBI:30616"/>
        <dbReference type="ChEBI" id="CHEBI:61977"/>
        <dbReference type="ChEBI" id="CHEBI:456216"/>
        <dbReference type="EC" id="2.7.11.1"/>
    </reaction>
    <physiologicalReaction direction="left-to-right" evidence="9">
        <dbReference type="Rhea" id="RHEA:46609"/>
    </physiologicalReaction>
</comment>
<dbReference type="EC" id="2.7.11.1" evidence="1"/>
<feature type="compositionally biased region" description="Low complexity" evidence="12">
    <location>
        <begin position="1933"/>
        <end position="1943"/>
    </location>
</feature>
<evidence type="ECO:0000256" key="7">
    <source>
        <dbReference type="ARBA" id="ARBA00023193"/>
    </source>
</evidence>
<dbReference type="PROSITE" id="PS00108">
    <property type="entry name" value="PROTEIN_KINASE_ST"/>
    <property type="match status" value="1"/>
</dbReference>
<dbReference type="Pfam" id="PF00069">
    <property type="entry name" value="Pkinase"/>
    <property type="match status" value="3"/>
</dbReference>
<evidence type="ECO:0000256" key="10">
    <source>
        <dbReference type="ARBA" id="ARBA00048977"/>
    </source>
</evidence>
<evidence type="ECO:0000256" key="5">
    <source>
        <dbReference type="ARBA" id="ARBA00022777"/>
    </source>
</evidence>
<evidence type="ECO:0000256" key="6">
    <source>
        <dbReference type="ARBA" id="ARBA00022840"/>
    </source>
</evidence>
<dbReference type="SMART" id="SM00220">
    <property type="entry name" value="S_TKc"/>
    <property type="match status" value="1"/>
</dbReference>
<gene>
    <name evidence="14" type="ORF">RDWZM_010025</name>
</gene>
<dbReference type="PROSITE" id="PS50011">
    <property type="entry name" value="PROTEIN_KINASE_DOM"/>
    <property type="match status" value="2"/>
</dbReference>
<keyword evidence="6 11" id="KW-0067">ATP-binding</keyword>
<dbReference type="GO" id="GO:0004694">
    <property type="term" value="F:eukaryotic translation initiation factor 2alpha kinase activity"/>
    <property type="evidence" value="ECO:0007669"/>
    <property type="project" value="TreeGrafter"/>
</dbReference>
<feature type="binding site" evidence="11">
    <location>
        <position position="766"/>
    </location>
    <ligand>
        <name>ATP</name>
        <dbReference type="ChEBI" id="CHEBI:30616"/>
    </ligand>
</feature>
<dbReference type="PANTHER" id="PTHR11042:SF160">
    <property type="entry name" value="EUKARYOTIC TRANSLATION INITIATION FACTOR 2-ALPHA KINASE 1"/>
    <property type="match status" value="1"/>
</dbReference>
<dbReference type="InterPro" id="IPR017441">
    <property type="entry name" value="Protein_kinase_ATP_BS"/>
</dbReference>
<dbReference type="EMBL" id="JAPWDV010000004">
    <property type="protein sequence ID" value="KAJ6215525.1"/>
    <property type="molecule type" value="Genomic_DNA"/>
</dbReference>
<dbReference type="SUPFAM" id="SSF56112">
    <property type="entry name" value="Protein kinase-like (PK-like)"/>
    <property type="match status" value="2"/>
</dbReference>
<feature type="region of interest" description="Disordered" evidence="12">
    <location>
        <begin position="822"/>
        <end position="846"/>
    </location>
</feature>
<dbReference type="PROSITE" id="PS00107">
    <property type="entry name" value="PROTEIN_KINASE_ATP"/>
    <property type="match status" value="1"/>
</dbReference>
<protein>
    <recommendedName>
        <fullName evidence="1">non-specific serine/threonine protein kinase</fullName>
        <ecNumber evidence="1">2.7.11.1</ecNumber>
    </recommendedName>
</protein>
<evidence type="ECO:0000256" key="8">
    <source>
        <dbReference type="ARBA" id="ARBA00037982"/>
    </source>
</evidence>
<organism evidence="14 15">
    <name type="scientific">Blomia tropicalis</name>
    <name type="common">Mite</name>
    <dbReference type="NCBI Taxonomy" id="40697"/>
    <lineage>
        <taxon>Eukaryota</taxon>
        <taxon>Metazoa</taxon>
        <taxon>Ecdysozoa</taxon>
        <taxon>Arthropoda</taxon>
        <taxon>Chelicerata</taxon>
        <taxon>Arachnida</taxon>
        <taxon>Acari</taxon>
        <taxon>Acariformes</taxon>
        <taxon>Sarcoptiformes</taxon>
        <taxon>Astigmata</taxon>
        <taxon>Glycyphagoidea</taxon>
        <taxon>Echimyopodidae</taxon>
        <taxon>Blomia</taxon>
    </lineage>
</organism>
<evidence type="ECO:0000256" key="2">
    <source>
        <dbReference type="ARBA" id="ARBA00022527"/>
    </source>
</evidence>
<dbReference type="GO" id="GO:0005737">
    <property type="term" value="C:cytoplasm"/>
    <property type="evidence" value="ECO:0007669"/>
    <property type="project" value="TreeGrafter"/>
</dbReference>
<sequence>MESIRLNNNKTLSTIQAEKNPLLQQFFNYFASADFFKDDQMVMSYYLSQNSEHGHREIDRKRRIGELLSTIITFDDDIKYLHISGHKIIPYERSSSESLKTNQHNNIHFKQCSPVTLRLKIEANQSQQQQHSAIIPSVIIQFILQSSYPSCTDEESFSFMLTNPIGLTDRKLSLLTRLASQYVATHSNQELIFGIQSEVKFYLGLLANLDNDCQVISTALNDDEAVEIVLQLGGRLNEALELKRNSLEKSKGVKSFVGKRQQSLNTNSTFHRLRRTPVLLSDLVGAQVLSLERGQTLQQTINRFIYHPFNDPSKRIELRLLMPQTQTYIYTISDLRFVLHITNYDAFDDGGNGNEDHGWKRLRLTMIQFDLSPIAERYGQQWCSIAKQLEHRVLTYFDHRSIKRYRTITSEQISIEQFSRYEHIELRFNDDQTINSNPISSIINNDDEPINDLRRITFILVKEPFPDCGQSDVNDGDDNIEQTATLHSTFSLSALKRMNSIATIRFSDERRHSIISNLLDLIHHLHRCHYFHGHLQSNKIYFTRDGTIKLFDSYFETLALVLIPFVLERELSSIDCSTVIPLTDFSDQFFRTMASYDIFNFGAFILAVSSNFRLITAQPIESNLSSISEQLSKHLSSITVADNHRDFIQRCIESDWTVQPNVGMLKNHSFILEWNIRVAREMVQLEQQKNRNDDEENNRFSTALLTNDQNHRSQPSIVDKDDVDKRNSMPNRSIEDFIPMACIGKGGFGYIFEVKNKMDQRKYALKRIYIKEQDMDKMRREVEHLSYLSHQNVIQYFGAWKEYCNGELNYLVERFMLNDGNEEIDYDDDEDDQDDEEEEEDEEESVLNNYVDDYEEEEEDSFIMFKNENSNETSTCTLKQDTSLSCSTQSMKSKDKNKPKKSSRLCMCIQMELCQQYTLHHLIDRNTVHSNPQLRNRILFEIASGLDYMHKNGIIHRDLKPRNIFFDLNSHVKIGDFGLALQVHDRKGKSSRCDHHHHHHYHHTGEIESKIFEQLQLNDQHLKIPTITNNSNNNYNSQHSVGVGTTLYMAPEIYYDSHYDTKVDMFSYGVIMFEMFYSFSTHSERCQVLSMLKPSRYDENGKILSNQIYRTTCQQYEIQFPSNFYSLSTSAASSSNQKRINDEEFRILRRLLSSRPEYRPTSADLLGEKIFSDQLESKIIRTTENGEQLTDAQQIPKLQINRLLRRGTAQFDALLSQLFTQQPKTLDSIVYDYDFIRSSDVPQYYHMMVLYNLTIRWLEMQSIQYGALRLHSIPLLMPNCSLYQPRSWSSSASTNIDSPIIEHDYSCHLLDDVGTLVRLPFNTTTQLARYCALSGNTIPFIRRYTIERIFHSSDNGPYHPRELWTSSFDMIWPKTFTHSSIIPMVEMLTYSTQLLTFFLPLRLDQNDDKYSCHNNEHQYSEQQIDLESNEVLHDGCQLKQQQQQQQKPKLIFHLTNLSLIQTICDYLRIKSADYLTIIRLMVVNNSSIIQQSFNTFRLSLKMHLSNVATIKYSESTLELLAQLLTIPPTDSPSSLYHMIGDILRRANKPQAVNQFMIKHIEPLINEMTTIVQLWNGGVARFQIIDGSIRFRFGLSLVTSTSYFYNHIAVHALMERTKQKPKIVAIGGRYDMMINGYGTFFEQHQRLEYAECNQQSKTINKCQQQQQTNYDLWPSWRTKNTKIDCNLNDEWKKTITNRGKIMDSSSKTFGHKCALGISFSIDKLIRIFDDDGDAEDLNVDDIKQKYTTLYPHLTTSLGMMMNNFNTGPSLIDLLVVCVDPLPIVTRLVGQLRFDGFRVIILPELDQQINIDDDNEFRMEMIQTYASNMNIRLILNIDRSINGYGSIIPSFNVQLNQQMVNGGKCFQTNLDGIWKRYEFGSSEYNTIQFIKRTINMNCGIQSNNAAIDNEHRSNSISEPIPIINNSNFNRTVNRSSSFSTPPQSSMDDKNGSQSPLREQHQHLESHHQQTIGTINQLDLEFISSNRGFDRRRLYTTIEQYLISTFPELNLSSIRVLAIDLPYSIIKSMSEIIDSSLYIDLLSMLSNSTIQSTNSSSDQSYGQTWDTCRQRFETYFDDIVGRNWKNHSDNIRRLIEELWRSMSKKFRMEMVSTNYRIGGSATNCMILLISYHTTSLKYRFIYF</sequence>
<feature type="compositionally biased region" description="Acidic residues" evidence="12">
    <location>
        <begin position="822"/>
        <end position="845"/>
    </location>
</feature>
<keyword evidence="7" id="KW-0652">Protein synthesis inhibitor</keyword>
<dbReference type="Gene3D" id="3.30.200.20">
    <property type="entry name" value="Phosphorylase Kinase, domain 1"/>
    <property type="match status" value="1"/>
</dbReference>
<dbReference type="InterPro" id="IPR050339">
    <property type="entry name" value="CC_SR_Kinase"/>
</dbReference>
<dbReference type="InterPro" id="IPR045864">
    <property type="entry name" value="aa-tRNA-synth_II/BPL/LPL"/>
</dbReference>
<evidence type="ECO:0000256" key="4">
    <source>
        <dbReference type="ARBA" id="ARBA00022741"/>
    </source>
</evidence>
<feature type="region of interest" description="Disordered" evidence="12">
    <location>
        <begin position="710"/>
        <end position="730"/>
    </location>
</feature>
<dbReference type="Gene3D" id="1.10.510.10">
    <property type="entry name" value="Transferase(Phosphotransferase) domain 1"/>
    <property type="match status" value="2"/>
</dbReference>
<dbReference type="Proteomes" id="UP001142055">
    <property type="component" value="Chromosome 4"/>
</dbReference>
<evidence type="ECO:0000256" key="3">
    <source>
        <dbReference type="ARBA" id="ARBA00022679"/>
    </source>
</evidence>
<comment type="similarity">
    <text evidence="8">Belongs to the protein kinase superfamily. Ser/Thr protein kinase family. GCN2 subfamily.</text>
</comment>
<keyword evidence="5" id="KW-0418">Kinase</keyword>
<feature type="region of interest" description="Disordered" evidence="12">
    <location>
        <begin position="1925"/>
        <end position="1966"/>
    </location>
</feature>
<proteinExistence type="inferred from homology"/>
<reference evidence="14" key="1">
    <citation type="submission" date="2022-12" db="EMBL/GenBank/DDBJ databases">
        <title>Genome assemblies of Blomia tropicalis.</title>
        <authorList>
            <person name="Cui Y."/>
        </authorList>
    </citation>
    <scope>NUCLEOTIDE SEQUENCE</scope>
    <source>
        <tissue evidence="14">Adult mites</tissue>
    </source>
</reference>
<keyword evidence="15" id="KW-1185">Reference proteome</keyword>
<evidence type="ECO:0000256" key="11">
    <source>
        <dbReference type="PROSITE-ProRule" id="PRU10141"/>
    </source>
</evidence>
<evidence type="ECO:0000259" key="13">
    <source>
        <dbReference type="PROSITE" id="PS50011"/>
    </source>
</evidence>
<dbReference type="InterPro" id="IPR011009">
    <property type="entry name" value="Kinase-like_dom_sf"/>
</dbReference>
<name>A0A9Q0M0X7_BLOTA</name>
<evidence type="ECO:0000256" key="12">
    <source>
        <dbReference type="SAM" id="MobiDB-lite"/>
    </source>
</evidence>
<comment type="catalytic activity">
    <reaction evidence="10">
        <text>L-seryl-[protein] + ATP = O-phospho-L-seryl-[protein] + ADP + H(+)</text>
        <dbReference type="Rhea" id="RHEA:17989"/>
        <dbReference type="Rhea" id="RHEA-COMP:9863"/>
        <dbReference type="Rhea" id="RHEA-COMP:11604"/>
        <dbReference type="ChEBI" id="CHEBI:15378"/>
        <dbReference type="ChEBI" id="CHEBI:29999"/>
        <dbReference type="ChEBI" id="CHEBI:30616"/>
        <dbReference type="ChEBI" id="CHEBI:83421"/>
        <dbReference type="ChEBI" id="CHEBI:456216"/>
        <dbReference type="EC" id="2.7.11.1"/>
    </reaction>
    <physiologicalReaction direction="left-to-right" evidence="10">
        <dbReference type="Rhea" id="RHEA:17990"/>
    </physiologicalReaction>
</comment>
<evidence type="ECO:0000256" key="1">
    <source>
        <dbReference type="ARBA" id="ARBA00012513"/>
    </source>
</evidence>
<dbReference type="Gene3D" id="3.30.930.10">
    <property type="entry name" value="Bira Bifunctional Protein, Domain 2"/>
    <property type="match status" value="1"/>
</dbReference>